<accession>A0A6A6I3Y8</accession>
<reference evidence="1" key="1">
    <citation type="journal article" date="2020" name="Stud. Mycol.">
        <title>101 Dothideomycetes genomes: a test case for predicting lifestyles and emergence of pathogens.</title>
        <authorList>
            <person name="Haridas S."/>
            <person name="Albert R."/>
            <person name="Binder M."/>
            <person name="Bloem J."/>
            <person name="Labutti K."/>
            <person name="Salamov A."/>
            <person name="Andreopoulos B."/>
            <person name="Baker S."/>
            <person name="Barry K."/>
            <person name="Bills G."/>
            <person name="Bluhm B."/>
            <person name="Cannon C."/>
            <person name="Castanera R."/>
            <person name="Culley D."/>
            <person name="Daum C."/>
            <person name="Ezra D."/>
            <person name="Gonzalez J."/>
            <person name="Henrissat B."/>
            <person name="Kuo A."/>
            <person name="Liang C."/>
            <person name="Lipzen A."/>
            <person name="Lutzoni F."/>
            <person name="Magnuson J."/>
            <person name="Mondo S."/>
            <person name="Nolan M."/>
            <person name="Ohm R."/>
            <person name="Pangilinan J."/>
            <person name="Park H.-J."/>
            <person name="Ramirez L."/>
            <person name="Alfaro M."/>
            <person name="Sun H."/>
            <person name="Tritt A."/>
            <person name="Yoshinaga Y."/>
            <person name="Zwiers L.-H."/>
            <person name="Turgeon B."/>
            <person name="Goodwin S."/>
            <person name="Spatafora J."/>
            <person name="Crous P."/>
            <person name="Grigoriev I."/>
        </authorList>
    </citation>
    <scope>NUCLEOTIDE SEQUENCE</scope>
    <source>
        <strain evidence="1">CBS 122368</strain>
    </source>
</reference>
<protein>
    <submittedName>
        <fullName evidence="1">Uncharacterized protein</fullName>
    </submittedName>
</protein>
<dbReference type="OrthoDB" id="4919781at2759"/>
<dbReference type="Proteomes" id="UP000800094">
    <property type="component" value="Unassembled WGS sequence"/>
</dbReference>
<name>A0A6A6I3Y8_9PLEO</name>
<proteinExistence type="predicted"/>
<dbReference type="RefSeq" id="XP_033680065.1">
    <property type="nucleotide sequence ID" value="XM_033833765.1"/>
</dbReference>
<organism evidence="1 2">
    <name type="scientific">Trematosphaeria pertusa</name>
    <dbReference type="NCBI Taxonomy" id="390896"/>
    <lineage>
        <taxon>Eukaryota</taxon>
        <taxon>Fungi</taxon>
        <taxon>Dikarya</taxon>
        <taxon>Ascomycota</taxon>
        <taxon>Pezizomycotina</taxon>
        <taxon>Dothideomycetes</taxon>
        <taxon>Pleosporomycetidae</taxon>
        <taxon>Pleosporales</taxon>
        <taxon>Massarineae</taxon>
        <taxon>Trematosphaeriaceae</taxon>
        <taxon>Trematosphaeria</taxon>
    </lineage>
</organism>
<keyword evidence="2" id="KW-1185">Reference proteome</keyword>
<evidence type="ECO:0000313" key="2">
    <source>
        <dbReference type="Proteomes" id="UP000800094"/>
    </source>
</evidence>
<dbReference type="AlphaFoldDB" id="A0A6A6I3Y8"/>
<evidence type="ECO:0000313" key="1">
    <source>
        <dbReference type="EMBL" id="KAF2245061.1"/>
    </source>
</evidence>
<dbReference type="EMBL" id="ML987201">
    <property type="protein sequence ID" value="KAF2245061.1"/>
    <property type="molecule type" value="Genomic_DNA"/>
</dbReference>
<sequence length="203" mass="22502">MPLSFTSWSAVCVGTKRRTRGRRGIEGPVDATDPAALLARIPSDRERHAITTHYPSPSRPSTAEPPEAQDYMAAAHQAADTHLLHMSRGIPARLDAGAARTLRADHGFVEPFRLQADSTQQDQWTPCVEYLAFECCWLEKLDVAAGNYRKKSSRAPEYQTARAEVDHQQRRLDWVRSEISNMEAELKAAGKSGGSCLKKKADS</sequence>
<gene>
    <name evidence="1" type="ORF">BU26DRAFT_568367</name>
</gene>
<dbReference type="GeneID" id="54587095"/>